<dbReference type="HOGENOM" id="CLU_2790471_0_0_10"/>
<protein>
    <submittedName>
        <fullName evidence="1">Uncharacterized protein</fullName>
    </submittedName>
</protein>
<accession>G6AIF5</accession>
<sequence>MTGLRPDFAESVYALIVKIEDNRIKNTKYEAIKSGCILLILPLSCRKKDRLQHLSNDILGVKTQWIRK</sequence>
<dbReference type="AlphaFoldDB" id="G6AIF5"/>
<name>G6AIF5_9BACT</name>
<dbReference type="Proteomes" id="UP000004597">
    <property type="component" value="Unassembled WGS sequence"/>
</dbReference>
<keyword evidence="2" id="KW-1185">Reference proteome</keyword>
<gene>
    <name evidence="1" type="ORF">HMPREF9138_01882</name>
</gene>
<comment type="caution">
    <text evidence="1">The sequence shown here is derived from an EMBL/GenBank/DDBJ whole genome shotgun (WGS) entry which is preliminary data.</text>
</comment>
<evidence type="ECO:0000313" key="2">
    <source>
        <dbReference type="Proteomes" id="UP000004597"/>
    </source>
</evidence>
<reference evidence="1 2" key="1">
    <citation type="submission" date="2011-10" db="EMBL/GenBank/DDBJ databases">
        <title>The Genome Sequence of Prevotella histicola F0411.</title>
        <authorList>
            <consortium name="The Broad Institute Genome Sequencing Platform"/>
            <person name="Earl A."/>
            <person name="Ward D."/>
            <person name="Feldgarden M."/>
            <person name="Gevers D."/>
            <person name="Izard J."/>
            <person name="Ganesan A."/>
            <person name="Blanton J.M."/>
            <person name="Baranova O.V."/>
            <person name="Tanner A.C."/>
            <person name="Mathney J.M.J."/>
            <person name="Dewhirst F.E."/>
            <person name="Young S.K."/>
            <person name="Zeng Q."/>
            <person name="Gargeya S."/>
            <person name="Fitzgerald M."/>
            <person name="Haas B."/>
            <person name="Abouelleil A."/>
            <person name="Alvarado L."/>
            <person name="Arachchi H.M."/>
            <person name="Berlin A."/>
            <person name="Brown A."/>
            <person name="Chapman S.B."/>
            <person name="Chen Z."/>
            <person name="Dunbar C."/>
            <person name="Freedman E."/>
            <person name="Gearin G."/>
            <person name="Gellesch M."/>
            <person name="Goldberg J."/>
            <person name="Griggs A."/>
            <person name="Gujja S."/>
            <person name="Heiman D."/>
            <person name="Howarth C."/>
            <person name="Larson L."/>
            <person name="Lui A."/>
            <person name="MacDonald P.J.P."/>
            <person name="Montmayeur A."/>
            <person name="Murphy C."/>
            <person name="Neiman D."/>
            <person name="Pearson M."/>
            <person name="Priest M."/>
            <person name="Roberts A."/>
            <person name="Saif S."/>
            <person name="Shea T."/>
            <person name="Shenoy N."/>
            <person name="Sisk P."/>
            <person name="Stolte C."/>
            <person name="Sykes S."/>
            <person name="Wortman J."/>
            <person name="Nusbaum C."/>
            <person name="Birren B."/>
        </authorList>
    </citation>
    <scope>NUCLEOTIDE SEQUENCE [LARGE SCALE GENOMIC DNA]</scope>
    <source>
        <strain evidence="1 2">F0411</strain>
    </source>
</reference>
<proteinExistence type="predicted"/>
<evidence type="ECO:0000313" key="1">
    <source>
        <dbReference type="EMBL" id="EHG15430.1"/>
    </source>
</evidence>
<dbReference type="EMBL" id="AFXP01000021">
    <property type="protein sequence ID" value="EHG15430.1"/>
    <property type="molecule type" value="Genomic_DNA"/>
</dbReference>
<organism evidence="1 2">
    <name type="scientific">Prevotella histicola F0411</name>
    <dbReference type="NCBI Taxonomy" id="857291"/>
    <lineage>
        <taxon>Bacteria</taxon>
        <taxon>Pseudomonadati</taxon>
        <taxon>Bacteroidota</taxon>
        <taxon>Bacteroidia</taxon>
        <taxon>Bacteroidales</taxon>
        <taxon>Prevotellaceae</taxon>
        <taxon>Prevotella</taxon>
    </lineage>
</organism>